<evidence type="ECO:0000313" key="3">
    <source>
        <dbReference type="Proteomes" id="UP001225034"/>
    </source>
</evidence>
<comment type="caution">
    <text evidence="2">The sequence shown here is derived from an EMBL/GenBank/DDBJ whole genome shotgun (WGS) entry which is preliminary data.</text>
</comment>
<reference evidence="2 3" key="1">
    <citation type="submission" date="2023-07" db="EMBL/GenBank/DDBJ databases">
        <title>Genomic Encyclopedia of Type Strains, Phase IV (KMG-IV): sequencing the most valuable type-strain genomes for metagenomic binning, comparative biology and taxonomic classification.</title>
        <authorList>
            <person name="Goeker M."/>
        </authorList>
    </citation>
    <scope>NUCLEOTIDE SEQUENCE [LARGE SCALE GENOMIC DNA]</scope>
    <source>
        <strain evidence="2 3">DSM 19154</strain>
    </source>
</reference>
<evidence type="ECO:0000313" key="2">
    <source>
        <dbReference type="EMBL" id="MDQ0208288.1"/>
    </source>
</evidence>
<feature type="coiled-coil region" evidence="1">
    <location>
        <begin position="9"/>
        <end position="36"/>
    </location>
</feature>
<protein>
    <submittedName>
        <fullName evidence="2">Uncharacterized protein</fullName>
    </submittedName>
</protein>
<sequence>MTMSEKKRIELIEKQIEQMSSELKELKNKSHNQFETLETDELLVQAYN</sequence>
<evidence type="ECO:0000256" key="1">
    <source>
        <dbReference type="SAM" id="Coils"/>
    </source>
</evidence>
<keyword evidence="1" id="KW-0175">Coiled coil</keyword>
<proteinExistence type="predicted"/>
<gene>
    <name evidence="2" type="ORF">J2S05_003099</name>
</gene>
<keyword evidence="3" id="KW-1185">Reference proteome</keyword>
<organism evidence="2 3">
    <name type="scientific">Alkalicoccobacillus murimartini</name>
    <dbReference type="NCBI Taxonomy" id="171685"/>
    <lineage>
        <taxon>Bacteria</taxon>
        <taxon>Bacillati</taxon>
        <taxon>Bacillota</taxon>
        <taxon>Bacilli</taxon>
        <taxon>Bacillales</taxon>
        <taxon>Bacillaceae</taxon>
        <taxon>Alkalicoccobacillus</taxon>
    </lineage>
</organism>
<dbReference type="EMBL" id="JAUSUA010000005">
    <property type="protein sequence ID" value="MDQ0208288.1"/>
    <property type="molecule type" value="Genomic_DNA"/>
</dbReference>
<dbReference type="Proteomes" id="UP001225034">
    <property type="component" value="Unassembled WGS sequence"/>
</dbReference>
<name>A0ABT9YL16_9BACI</name>
<dbReference type="RefSeq" id="WP_306984260.1">
    <property type="nucleotide sequence ID" value="NZ_JAUSUA010000005.1"/>
</dbReference>
<accession>A0ABT9YL16</accession>